<evidence type="ECO:0000313" key="1">
    <source>
        <dbReference type="EMBL" id="KKZ14121.1"/>
    </source>
</evidence>
<feature type="non-terminal residue" evidence="1">
    <location>
        <position position="1"/>
    </location>
</feature>
<accession>A0A6N3X6A7</accession>
<protein>
    <submittedName>
        <fullName evidence="1">Uncharacterized protein</fullName>
    </submittedName>
</protein>
<proteinExistence type="predicted"/>
<gene>
    <name evidence="1" type="ORF">TH68_05620</name>
</gene>
<organism evidence="1 2">
    <name type="scientific">Candidatus Synechococcus spongiarum 142</name>
    <dbReference type="NCBI Taxonomy" id="1608213"/>
    <lineage>
        <taxon>Bacteria</taxon>
        <taxon>Bacillati</taxon>
        <taxon>Cyanobacteriota</taxon>
        <taxon>Cyanophyceae</taxon>
        <taxon>Synechococcales</taxon>
        <taxon>Synechococcaceae</taxon>
        <taxon>Synechococcus</taxon>
    </lineage>
</organism>
<evidence type="ECO:0000313" key="2">
    <source>
        <dbReference type="Proteomes" id="UP000035054"/>
    </source>
</evidence>
<name>A0A6N3X6A7_9SYNE</name>
<reference evidence="1 2" key="1">
    <citation type="submission" date="2015-01" db="EMBL/GenBank/DDBJ databases">
        <title>Lifestyle Evolution in Cyanobacterial Symbionts of Sponges.</title>
        <authorList>
            <person name="Burgsdorf I."/>
            <person name="Slaby B.M."/>
            <person name="Handley K.M."/>
            <person name="Haber M."/>
            <person name="Blom J."/>
            <person name="Marshall C.W."/>
            <person name="Gilbert J.A."/>
            <person name="Hentschel U."/>
            <person name="Steindler L."/>
        </authorList>
    </citation>
    <scope>NUCLEOTIDE SEQUENCE [LARGE SCALE GENOMIC DNA]</scope>
    <source>
        <strain evidence="1">142</strain>
    </source>
</reference>
<dbReference type="AlphaFoldDB" id="A0A6N3X6A7"/>
<dbReference type="Proteomes" id="UP000035054">
    <property type="component" value="Unassembled WGS sequence"/>
</dbReference>
<sequence>WLFNTGQTLHLVSPETPDFRPDFIIIDNSAPLSLKIWHWLPGVDPSHGHRENQYGWATAGLLSRPIPTNLEHSPAIP</sequence>
<comment type="caution">
    <text evidence="1">The sequence shown here is derived from an EMBL/GenBank/DDBJ whole genome shotgun (WGS) entry which is preliminary data.</text>
</comment>
<dbReference type="EMBL" id="JXUO01000186">
    <property type="protein sequence ID" value="KKZ14121.1"/>
    <property type="molecule type" value="Genomic_DNA"/>
</dbReference>